<organism evidence="1 2">
    <name type="scientific">Faecalibacterium prausnitzii</name>
    <dbReference type="NCBI Taxonomy" id="853"/>
    <lineage>
        <taxon>Bacteria</taxon>
        <taxon>Bacillati</taxon>
        <taxon>Bacillota</taxon>
        <taxon>Clostridia</taxon>
        <taxon>Eubacteriales</taxon>
        <taxon>Oscillospiraceae</taxon>
        <taxon>Faecalibacterium</taxon>
    </lineage>
</organism>
<dbReference type="AlphaFoldDB" id="A0A2A7A1R3"/>
<name>A0A2A7A1R3_9FIRM</name>
<proteinExistence type="predicted"/>
<dbReference type="EMBL" id="NMTV01000034">
    <property type="protein sequence ID" value="PDX73047.1"/>
    <property type="molecule type" value="Genomic_DNA"/>
</dbReference>
<gene>
    <name evidence="1" type="ORF">CGS55_04620</name>
</gene>
<reference evidence="1 2" key="1">
    <citation type="journal article" date="2017" name="Front. Microbiol.">
        <title>New Insights into the Diversity of the Genus Faecalibacterium.</title>
        <authorList>
            <person name="Benevides L."/>
            <person name="Burman S."/>
            <person name="Martin R."/>
            <person name="Robert V."/>
            <person name="Thomas M."/>
            <person name="Miquel S."/>
            <person name="Chain F."/>
            <person name="Sokol H."/>
            <person name="Bermudez-Humaran L.G."/>
            <person name="Morrison M."/>
            <person name="Langella P."/>
            <person name="Azevedo V.A."/>
            <person name="Chatel J.M."/>
            <person name="Soares S."/>
        </authorList>
    </citation>
    <scope>NUCLEOTIDE SEQUENCE [LARGE SCALE GENOMIC DNA]</scope>
    <source>
        <strain evidence="1 2">CNCM I 4546</strain>
    </source>
</reference>
<evidence type="ECO:0000313" key="2">
    <source>
        <dbReference type="Proteomes" id="UP000219901"/>
    </source>
</evidence>
<sequence length="173" mass="18962">MNETVTKRFLLYFRLMLLVWILIANAVIHLTGMEYSWLIFLSNIMMFTLEGDVKDRLVTVELGGLVGLVLTVAALLSISALTPVLGDFLGFILPLAVVLFILIILHPYAPKVLNNVGFAYLTVACIDIPALTAHLPQFFITFIVGSVLFNGVCVLLMKPAKALAVRSVEKQGA</sequence>
<accession>A0A2A7A1R3</accession>
<dbReference type="Proteomes" id="UP000219901">
    <property type="component" value="Unassembled WGS sequence"/>
</dbReference>
<comment type="caution">
    <text evidence="1">The sequence shown here is derived from an EMBL/GenBank/DDBJ whole genome shotgun (WGS) entry which is preliminary data.</text>
</comment>
<protein>
    <submittedName>
        <fullName evidence="1">Uncharacterized protein</fullName>
    </submittedName>
</protein>
<dbReference type="RefSeq" id="WP_015537139.1">
    <property type="nucleotide sequence ID" value="NZ_JAEKBW010000001.1"/>
</dbReference>
<evidence type="ECO:0000313" key="1">
    <source>
        <dbReference type="EMBL" id="PDX73047.1"/>
    </source>
</evidence>